<evidence type="ECO:0000256" key="1">
    <source>
        <dbReference type="ARBA" id="ARBA00023157"/>
    </source>
</evidence>
<dbReference type="Gene3D" id="6.20.50.160">
    <property type="match status" value="1"/>
</dbReference>
<dbReference type="Gene3D" id="2.20.130.20">
    <property type="match status" value="1"/>
</dbReference>
<feature type="compositionally biased region" description="Polar residues" evidence="3">
    <location>
        <begin position="196"/>
        <end position="211"/>
    </location>
</feature>
<feature type="domain" description="Alpha-2-macroglobulin bait region" evidence="5">
    <location>
        <begin position="725"/>
        <end position="859"/>
    </location>
</feature>
<evidence type="ECO:0000259" key="5">
    <source>
        <dbReference type="SMART" id="SM01359"/>
    </source>
</evidence>
<dbReference type="SMART" id="SM01359">
    <property type="entry name" value="A2M_N_2"/>
    <property type="match status" value="1"/>
</dbReference>
<dbReference type="SMART" id="SM01361">
    <property type="entry name" value="A2M_recep"/>
    <property type="match status" value="1"/>
</dbReference>
<dbReference type="InterPro" id="IPR009048">
    <property type="entry name" value="A-macroglobulin_rcpt-bd"/>
</dbReference>
<protein>
    <recommendedName>
        <fullName evidence="10">CD109 antigen</fullName>
    </recommendedName>
</protein>
<dbReference type="Gene3D" id="1.50.10.20">
    <property type="match status" value="1"/>
</dbReference>
<dbReference type="Pfam" id="PF01835">
    <property type="entry name" value="MG2"/>
    <property type="match status" value="1"/>
</dbReference>
<feature type="compositionally biased region" description="Basic and acidic residues" evidence="3">
    <location>
        <begin position="115"/>
        <end position="155"/>
    </location>
</feature>
<feature type="compositionally biased region" description="Polar residues" evidence="3">
    <location>
        <begin position="31"/>
        <end position="63"/>
    </location>
</feature>
<feature type="compositionally biased region" description="Low complexity" evidence="3">
    <location>
        <begin position="247"/>
        <end position="257"/>
    </location>
</feature>
<dbReference type="CDD" id="cd02891">
    <property type="entry name" value="A2M_like"/>
    <property type="match status" value="1"/>
</dbReference>
<dbReference type="Gene3D" id="2.60.40.10">
    <property type="entry name" value="Immunoglobulins"/>
    <property type="match status" value="2"/>
</dbReference>
<dbReference type="InterPro" id="IPR008930">
    <property type="entry name" value="Terpenoid_cyclase/PrenylTrfase"/>
</dbReference>
<dbReference type="InterPro" id="IPR002172">
    <property type="entry name" value="LDrepeatLR_classA_rpt"/>
</dbReference>
<dbReference type="InterPro" id="IPR013783">
    <property type="entry name" value="Ig-like_fold"/>
</dbReference>
<keyword evidence="1 2" id="KW-1015">Disulfide bond</keyword>
<comment type="caution">
    <text evidence="8">The sequence shown here is derived from an EMBL/GenBank/DDBJ whole genome shotgun (WGS) entry which is preliminary data.</text>
</comment>
<evidence type="ECO:0000313" key="8">
    <source>
        <dbReference type="EMBL" id="CAL8101654.1"/>
    </source>
</evidence>
<dbReference type="Pfam" id="PF07677">
    <property type="entry name" value="A2M_recep"/>
    <property type="match status" value="1"/>
</dbReference>
<dbReference type="Proteomes" id="UP001642540">
    <property type="component" value="Unassembled WGS sequence"/>
</dbReference>
<feature type="compositionally biased region" description="Polar residues" evidence="3">
    <location>
        <begin position="223"/>
        <end position="246"/>
    </location>
</feature>
<dbReference type="PROSITE" id="PS51257">
    <property type="entry name" value="PROKAR_LIPOPROTEIN"/>
    <property type="match status" value="1"/>
</dbReference>
<feature type="domain" description="Alpha-2-macroglobulin" evidence="6">
    <location>
        <begin position="997"/>
        <end position="1088"/>
    </location>
</feature>
<dbReference type="Gene3D" id="2.60.40.690">
    <property type="entry name" value="Alpha-macroglobulin, receptor-binding domain"/>
    <property type="match status" value="1"/>
</dbReference>
<feature type="domain" description="Alpha-macroglobulin receptor-binding" evidence="7">
    <location>
        <begin position="1672"/>
        <end position="1763"/>
    </location>
</feature>
<feature type="compositionally biased region" description="Polar residues" evidence="3">
    <location>
        <begin position="160"/>
        <end position="172"/>
    </location>
</feature>
<dbReference type="EMBL" id="CAXLJM020000033">
    <property type="protein sequence ID" value="CAL8101654.1"/>
    <property type="molecule type" value="Genomic_DNA"/>
</dbReference>
<keyword evidence="9" id="KW-1185">Reference proteome</keyword>
<dbReference type="SUPFAM" id="SSF57424">
    <property type="entry name" value="LDL receptor-like module"/>
    <property type="match status" value="1"/>
</dbReference>
<dbReference type="Gene3D" id="4.10.400.10">
    <property type="entry name" value="Low-density Lipoprotein Receptor"/>
    <property type="match status" value="1"/>
</dbReference>
<gene>
    <name evidence="8" type="ORF">ODALV1_LOCUS10913</name>
</gene>
<name>A0ABP1QFS6_9HEXA</name>
<dbReference type="InterPro" id="IPR041555">
    <property type="entry name" value="MG3"/>
</dbReference>
<dbReference type="InterPro" id="IPR036595">
    <property type="entry name" value="A-macroglobulin_rcpt-bd_sf"/>
</dbReference>
<dbReference type="InterPro" id="IPR002890">
    <property type="entry name" value="MG2"/>
</dbReference>
<dbReference type="Pfam" id="PF07703">
    <property type="entry name" value="A2M_BRD"/>
    <property type="match status" value="1"/>
</dbReference>
<dbReference type="SMART" id="SM01360">
    <property type="entry name" value="A2M"/>
    <property type="match status" value="1"/>
</dbReference>
<feature type="disulfide bond" evidence="2">
    <location>
        <begin position="944"/>
        <end position="962"/>
    </location>
</feature>
<dbReference type="Gene3D" id="2.60.40.1930">
    <property type="match status" value="3"/>
</dbReference>
<dbReference type="PANTHER" id="PTHR11412:SF172">
    <property type="entry name" value="LD23292P"/>
    <property type="match status" value="1"/>
</dbReference>
<dbReference type="SMART" id="SM00192">
    <property type="entry name" value="LDLa"/>
    <property type="match status" value="1"/>
</dbReference>
<dbReference type="InterPro" id="IPR050473">
    <property type="entry name" value="A2M/Complement_sys"/>
</dbReference>
<dbReference type="InterPro" id="IPR011626">
    <property type="entry name" value="Alpha-macroglobulin_TED"/>
</dbReference>
<feature type="signal peptide" evidence="4">
    <location>
        <begin position="1"/>
        <end position="27"/>
    </location>
</feature>
<dbReference type="SMART" id="SM01419">
    <property type="entry name" value="Thiol-ester_cl"/>
    <property type="match status" value="1"/>
</dbReference>
<evidence type="ECO:0008006" key="10">
    <source>
        <dbReference type="Google" id="ProtNLM"/>
    </source>
</evidence>
<feature type="chain" id="PRO_5045116398" description="CD109 antigen" evidence="4">
    <location>
        <begin position="28"/>
        <end position="1823"/>
    </location>
</feature>
<dbReference type="SUPFAM" id="SSF48239">
    <property type="entry name" value="Terpenoid cyclases/Protein prenyltransferases"/>
    <property type="match status" value="1"/>
</dbReference>
<evidence type="ECO:0000256" key="4">
    <source>
        <dbReference type="SAM" id="SignalP"/>
    </source>
</evidence>
<dbReference type="PANTHER" id="PTHR11412">
    <property type="entry name" value="MACROGLOBULIN / COMPLEMENT"/>
    <property type="match status" value="1"/>
</dbReference>
<organism evidence="8 9">
    <name type="scientific">Orchesella dallaii</name>
    <dbReference type="NCBI Taxonomy" id="48710"/>
    <lineage>
        <taxon>Eukaryota</taxon>
        <taxon>Metazoa</taxon>
        <taxon>Ecdysozoa</taxon>
        <taxon>Arthropoda</taxon>
        <taxon>Hexapoda</taxon>
        <taxon>Collembola</taxon>
        <taxon>Entomobryomorpha</taxon>
        <taxon>Entomobryoidea</taxon>
        <taxon>Orchesellidae</taxon>
        <taxon>Orchesellinae</taxon>
        <taxon>Orchesella</taxon>
    </lineage>
</organism>
<dbReference type="Pfam" id="PF00207">
    <property type="entry name" value="A2M"/>
    <property type="match status" value="1"/>
</dbReference>
<feature type="disulfide bond" evidence="2">
    <location>
        <begin position="956"/>
        <end position="971"/>
    </location>
</feature>
<dbReference type="Pfam" id="PF17791">
    <property type="entry name" value="MG3"/>
    <property type="match status" value="1"/>
</dbReference>
<evidence type="ECO:0000259" key="7">
    <source>
        <dbReference type="SMART" id="SM01361"/>
    </source>
</evidence>
<dbReference type="PROSITE" id="PS50068">
    <property type="entry name" value="LDLRA_2"/>
    <property type="match status" value="1"/>
</dbReference>
<reference evidence="8 9" key="1">
    <citation type="submission" date="2024-08" db="EMBL/GenBank/DDBJ databases">
        <authorList>
            <person name="Cucini C."/>
            <person name="Frati F."/>
        </authorList>
    </citation>
    <scope>NUCLEOTIDE SEQUENCE [LARGE SCALE GENOMIC DNA]</scope>
</reference>
<keyword evidence="4" id="KW-0732">Signal</keyword>
<proteinExistence type="predicted"/>
<feature type="region of interest" description="Disordered" evidence="3">
    <location>
        <begin position="30"/>
        <end position="257"/>
    </location>
</feature>
<dbReference type="SUPFAM" id="SSF49410">
    <property type="entry name" value="Alpha-macroglobulin receptor domain"/>
    <property type="match status" value="1"/>
</dbReference>
<evidence type="ECO:0000259" key="6">
    <source>
        <dbReference type="SMART" id="SM01360"/>
    </source>
</evidence>
<dbReference type="InterPro" id="IPR036055">
    <property type="entry name" value="LDL_receptor-like_sf"/>
</dbReference>
<dbReference type="Pfam" id="PF07678">
    <property type="entry name" value="TED_complement"/>
    <property type="match status" value="1"/>
</dbReference>
<evidence type="ECO:0000313" key="9">
    <source>
        <dbReference type="Proteomes" id="UP001642540"/>
    </source>
</evidence>
<dbReference type="InterPro" id="IPR011625">
    <property type="entry name" value="A2M_N_BRD"/>
</dbReference>
<evidence type="ECO:0000256" key="2">
    <source>
        <dbReference type="PROSITE-ProRule" id="PRU00124"/>
    </source>
</evidence>
<dbReference type="InterPro" id="IPR001599">
    <property type="entry name" value="Macroglobln_a2"/>
</dbReference>
<evidence type="ECO:0000256" key="3">
    <source>
        <dbReference type="SAM" id="MobiDB-lite"/>
    </source>
</evidence>
<dbReference type="InterPro" id="IPR047565">
    <property type="entry name" value="Alpha-macroglob_thiol-ester_cl"/>
</dbReference>
<dbReference type="Gene3D" id="2.60.40.1940">
    <property type="match status" value="1"/>
</dbReference>
<dbReference type="CDD" id="cd00112">
    <property type="entry name" value="LDLa"/>
    <property type="match status" value="1"/>
</dbReference>
<accession>A0ABP1QFS6</accession>
<comment type="caution">
    <text evidence="2">Lacks conserved residue(s) required for the propagation of feature annotation.</text>
</comment>
<sequence length="1823" mass="207631">MKPNSLKNIDHTGLLVVSLVWVAACSGQVPEKSSNPLQVQSQKTKNDGSSNSPFWSSQPTSPASPVPDFLSRINQNNQRSSKDVVDDPPLPPPQAQVQRRPPFTNFNSIEDEQNAIDRERLRTQQQENENRDRDRGSIDRIRNQDDFFSNRDRDGLNIGDRNSTLNRFQPGTQRPEDRDQQLPFGRNPTNPRPQDPFSSFGPTTPNRNRGNNVDPRQRIPEQGFTSINSNQRPQSPNFPFGGSSTPNNFNSNNQNTRNNLIKEPRYFAVASKMVRPGQVYRVAVTLFQGQIQQQEIEVRASLLRNGVDIGSDTKICQPNIPETLMIRVPRTSIDGDYRLRVEGNDNGLVGGTAFVNETQLTFSGRSMTIFIQTDKPVYMQGQTVRFRAIPINTALKAFDDAVDVFMLDPRGNIVRRWLSRTSNFGAVSLNYQLADQPIYGNYTIRVQALQQIEEKQFFVEEYYQPRFEVNVTMPAFAFDTESVLKGEVVANFTHGGPVRGNLSIKAIIRPILVAGRPISATRSPLYEQYLHIYEPDFKGHYEFQFPMWEIERSVPMQGLDNIEVEVRAEVGDHYWDEVETGFSKARIYNSSLSLQFLGGTPQVFKPNMPFTCYLTISYHDGSPLLFERLLTSNLEIQPEIIMRGGGRRRLGTRHVQMLRSSPGTWQVTMDLKQELGAPERSRQITQLINDVQSLRIYAIYNNQYQETATAEIMAVAHFSPKNRHIRVSSSTDAPKVGEYIIFHVRGNFYMDRFSYLIMSKGVILLSGSEKMDASIRTFAISVAPQMAPAATIVVYHISRYGDVVADSLTFPVNGISRNNFTVQINNKKEKTNNIVEVIIRGEPGAYVGLSGVDAAFFTMQAGNDISYGEVLSKMITFDEDSNGTLMHRWISRDGLPDEIAYFPVHTFGIDANRTFEYSGLVVFSDIPLPRRLDYCNETAGQYSCLTGGCYFIDRKCDGIRDCVDGTDESNCKWFNETELIDFKLHRFNRMQRLYENVWLWKDLNIGPHGYSIFSLPVPERPALWMVSSIGVSPTSGFGLLRKPIIYSGVRPLFMNVEMPEVCRQGEQVGIRVTVFNYMMKDIEVMVVLANSPNYKFIHVESYGIVQSYNPRTSVGEHQHLIWIRAQDSVQVHLPIVATVLGEIEVNIRLIGQIARDEVTRKLRIEPDGVPQFRHTAVLLDLSSRSFFLQYMHINVTESPIIPYDFDRYYVYSSNLAEISVVGDVVGPAFPQMPVNASSLLKKPMDSAEQNMFSFASNFYTLLYLRLTNQRNKTTYRDAFHHLNILYLRQLSFQNEDGSFSHFRSDWNNSAPSVWVTSYCARVFTEASFNEWENFLYIDHNVIGRAVHWLLDYQTEEGSFYEVSPYSNRRLNDTEVFNGNVYSPNITLTAHVLISLHTVKDLPGVIGPRVSVARQKAVNYLEIQVDQLKYGADPYQIAVVAYALMLTKSPKADAAFIALSAAKQQSDDLEYWGKERVPTPDYKLENNKPFLLPRLPHKYDSSNIETTSYALMIYVARQEVVLMQRIVRWLNSQRLYDGGWASTQDTAAAMKALVDFTIRSNIRNVTDLTVTIEAVAIPDVVTTFRINADQLSTRQVLKISDAYGSVKVQVKGAGYALLQMQAQYGVDRDRFITDPPVKAFSLVPQARYTGRNASLIEYNICQRWTYLEESERSGMSVLEVTVPTGYFLHQKKLDDYVKYGAVTTLRRARYFAEKVVFYFDYLEINPTCVNFTLQRWFPVANMTRYLSVRVYDYYAPERFNETIFEALDLYMLDICQVCGSYQCPYCPVFAGSSILNPSMTVIFLSALLFVFTSYCTTSPSQFKK</sequence>